<comment type="caution">
    <text evidence="2">The sequence shown here is derived from an EMBL/GenBank/DDBJ whole genome shotgun (WGS) entry which is preliminary data.</text>
</comment>
<dbReference type="InterPro" id="IPR008966">
    <property type="entry name" value="Adhesion_dom_sf"/>
</dbReference>
<keyword evidence="1" id="KW-0732">Signal</keyword>
<feature type="chain" id="PRO_5047014023" evidence="1">
    <location>
        <begin position="25"/>
        <end position="184"/>
    </location>
</feature>
<dbReference type="Gene3D" id="2.60.40.1090">
    <property type="entry name" value="Fimbrial-type adhesion domain"/>
    <property type="match status" value="1"/>
</dbReference>
<dbReference type="RefSeq" id="WP_195815221.1">
    <property type="nucleotide sequence ID" value="NZ_JADOBI010000008.1"/>
</dbReference>
<dbReference type="Proteomes" id="UP000636811">
    <property type="component" value="Unassembled WGS sequence"/>
</dbReference>
<evidence type="ECO:0000313" key="2">
    <source>
        <dbReference type="EMBL" id="MBF7981214.1"/>
    </source>
</evidence>
<reference evidence="2 3" key="1">
    <citation type="submission" date="2020-11" db="EMBL/GenBank/DDBJ databases">
        <title>Taxonomic investigation of Rahnella strains.</title>
        <authorList>
            <person name="Lee S.D."/>
        </authorList>
    </citation>
    <scope>NUCLEOTIDE SEQUENCE [LARGE SCALE GENOMIC DNA]</scope>
    <source>
        <strain evidence="2 3">SAP-17</strain>
    </source>
</reference>
<sequence length="184" mass="19208">MNKTKAGMLFAVVTLLTPVFGVQAAPGNTGDNDSMDINITGTVVANGSCTFNQGGTLNVDFGEVKLMASGTDTVELSGNYSKPLVSDFFCDGDTEGLLQMKFTSTSGSYETYQGAQVLAADKAFIGIELLVNGAPQNMGEWFTIDQNAAPALKAQLVQLNTTTSESIVSGDVFTASGTLTMAFN</sequence>
<dbReference type="SUPFAM" id="SSF49401">
    <property type="entry name" value="Bacterial adhesins"/>
    <property type="match status" value="1"/>
</dbReference>
<name>A0ABS0E8Y5_9GAMM</name>
<dbReference type="InterPro" id="IPR036937">
    <property type="entry name" value="Adhesion_dom_fimbrial_sf"/>
</dbReference>
<proteinExistence type="predicted"/>
<accession>A0ABS0E8Y5</accession>
<protein>
    <submittedName>
        <fullName evidence="2">MrfF</fullName>
    </submittedName>
</protein>
<dbReference type="EMBL" id="JADOBI010000008">
    <property type="protein sequence ID" value="MBF7981214.1"/>
    <property type="molecule type" value="Genomic_DNA"/>
</dbReference>
<keyword evidence="3" id="KW-1185">Reference proteome</keyword>
<evidence type="ECO:0000256" key="1">
    <source>
        <dbReference type="SAM" id="SignalP"/>
    </source>
</evidence>
<organism evidence="2 3">
    <name type="scientific">Rahnella laticis</name>
    <dbReference type="NCBI Taxonomy" id="2787622"/>
    <lineage>
        <taxon>Bacteria</taxon>
        <taxon>Pseudomonadati</taxon>
        <taxon>Pseudomonadota</taxon>
        <taxon>Gammaproteobacteria</taxon>
        <taxon>Enterobacterales</taxon>
        <taxon>Yersiniaceae</taxon>
        <taxon>Rahnella</taxon>
    </lineage>
</organism>
<gene>
    <name evidence="2" type="ORF">IV433_17505</name>
</gene>
<feature type="signal peptide" evidence="1">
    <location>
        <begin position="1"/>
        <end position="24"/>
    </location>
</feature>
<evidence type="ECO:0000313" key="3">
    <source>
        <dbReference type="Proteomes" id="UP000636811"/>
    </source>
</evidence>